<evidence type="ECO:0000313" key="2">
    <source>
        <dbReference type="Proteomes" id="UP000030104"/>
    </source>
</evidence>
<organism evidence="1 2">
    <name type="scientific">Penicillium italicum</name>
    <name type="common">Blue mold</name>
    <dbReference type="NCBI Taxonomy" id="40296"/>
    <lineage>
        <taxon>Eukaryota</taxon>
        <taxon>Fungi</taxon>
        <taxon>Dikarya</taxon>
        <taxon>Ascomycota</taxon>
        <taxon>Pezizomycotina</taxon>
        <taxon>Eurotiomycetes</taxon>
        <taxon>Eurotiomycetidae</taxon>
        <taxon>Eurotiales</taxon>
        <taxon>Aspergillaceae</taxon>
        <taxon>Penicillium</taxon>
    </lineage>
</organism>
<dbReference type="EMBL" id="JQGA01000008">
    <property type="protein sequence ID" value="KGO78311.1"/>
    <property type="molecule type" value="Genomic_DNA"/>
</dbReference>
<proteinExistence type="predicted"/>
<reference evidence="1 2" key="1">
    <citation type="journal article" date="2015" name="Mol. Plant Microbe Interact.">
        <title>Genome, transcriptome, and functional analyses of Penicillium expansum provide new insights into secondary metabolism and pathogenicity.</title>
        <authorList>
            <person name="Ballester A.R."/>
            <person name="Marcet-Houben M."/>
            <person name="Levin E."/>
            <person name="Sela N."/>
            <person name="Selma-Lazaro C."/>
            <person name="Carmona L."/>
            <person name="Wisniewski M."/>
            <person name="Droby S."/>
            <person name="Gonzalez-Candelas L."/>
            <person name="Gabaldon T."/>
        </authorList>
    </citation>
    <scope>NUCLEOTIDE SEQUENCE [LARGE SCALE GENOMIC DNA]</scope>
    <source>
        <strain evidence="1 2">PHI-1</strain>
    </source>
</reference>
<dbReference type="OMA" id="ITYILWE"/>
<gene>
    <name evidence="1" type="ORF">PITC_059240</name>
</gene>
<dbReference type="AlphaFoldDB" id="A0A0A2LGH2"/>
<evidence type="ECO:0000313" key="1">
    <source>
        <dbReference type="EMBL" id="KGO78311.1"/>
    </source>
</evidence>
<keyword evidence="2" id="KW-1185">Reference proteome</keyword>
<dbReference type="OrthoDB" id="5401170at2759"/>
<name>A0A0A2LGH2_PENIT</name>
<protein>
    <submittedName>
        <fullName evidence="1">Uncharacterized protein</fullName>
    </submittedName>
</protein>
<dbReference type="Proteomes" id="UP000030104">
    <property type="component" value="Unassembled WGS sequence"/>
</dbReference>
<accession>A0A0A2LGH2</accession>
<dbReference type="HOGENOM" id="CLU_078302_0_0_1"/>
<comment type="caution">
    <text evidence="1">The sequence shown here is derived from an EMBL/GenBank/DDBJ whole genome shotgun (WGS) entry which is preliminary data.</text>
</comment>
<dbReference type="PhylomeDB" id="A0A0A2LGH2"/>
<sequence>MDSNHPLEFLYRLEGTTITIPQFSENGEPMPSQTWAIANKLSENPFQVTQELVDKGMGPSSTVAKFNCHSVDAPENLAYMRVYCQVPMVGTEFFSTRARGEQAVPEPRNRELEALKAFKRKNCTAVPRLLDYYEGVQDQEGFVPGGYVTYLIWEKVPGHCLSDEEYWNMNPDERASIRSMFREAWEELAPCGYEPSMMDLSAIIYDKDKGKVQICGFSRVSIIPPGEEVWSDVVYTVYGLVKPKGLYEDGWWKNLDNWYW</sequence>